<reference evidence="1 2" key="1">
    <citation type="journal article" date="2013" name="Curr. Biol.">
        <title>The Genome of the Foraminiferan Reticulomyxa filosa.</title>
        <authorList>
            <person name="Glockner G."/>
            <person name="Hulsmann N."/>
            <person name="Schleicher M."/>
            <person name="Noegel A.A."/>
            <person name="Eichinger L."/>
            <person name="Gallinger C."/>
            <person name="Pawlowski J."/>
            <person name="Sierra R."/>
            <person name="Euteneuer U."/>
            <person name="Pillet L."/>
            <person name="Moustafa A."/>
            <person name="Platzer M."/>
            <person name="Groth M."/>
            <person name="Szafranski K."/>
            <person name="Schliwa M."/>
        </authorList>
    </citation>
    <scope>NUCLEOTIDE SEQUENCE [LARGE SCALE GENOMIC DNA]</scope>
</reference>
<dbReference type="AlphaFoldDB" id="X6MS47"/>
<dbReference type="EMBL" id="ASPP01018417">
    <property type="protein sequence ID" value="ETO16287.1"/>
    <property type="molecule type" value="Genomic_DNA"/>
</dbReference>
<sequence length="303" mass="35763">MDCCQPDIPHEHSKKFLLLGSSDHKQQVLADESTKTQKKQLQVLLYSVAKFFTRPWYIPLFPGGVWWIDLSKLQSDPDGLLEFMADCMEIDSGKFQSRDSQTKEMVDYPQNIHQQICQEQHSDTPKVIVYVDDKDQSRFILFREHKNHHLTLKAKLPLEIFKQAQTWFKIMPNDFPKEVWQDSETGKAILSQIREKCQGVTLFIFDHLTFSQEQLQRFWNVMDRLLTELRSVRILLLCRVNICKEIESFDFKCPLKCRVHRLVPISGMNACSLLRQKFCCCCYVYYVFIPIKNNNDNNLEQEN</sequence>
<evidence type="ECO:0000313" key="1">
    <source>
        <dbReference type="EMBL" id="ETO16287.1"/>
    </source>
</evidence>
<name>X6MS47_RETFI</name>
<protein>
    <submittedName>
        <fullName evidence="1">Uncharacterized protein</fullName>
    </submittedName>
</protein>
<keyword evidence="2" id="KW-1185">Reference proteome</keyword>
<evidence type="ECO:0000313" key="2">
    <source>
        <dbReference type="Proteomes" id="UP000023152"/>
    </source>
</evidence>
<accession>X6MS47</accession>
<gene>
    <name evidence="1" type="ORF">RFI_21069</name>
</gene>
<comment type="caution">
    <text evidence="1">The sequence shown here is derived from an EMBL/GenBank/DDBJ whole genome shotgun (WGS) entry which is preliminary data.</text>
</comment>
<proteinExistence type="predicted"/>
<dbReference type="Proteomes" id="UP000023152">
    <property type="component" value="Unassembled WGS sequence"/>
</dbReference>
<organism evidence="1 2">
    <name type="scientific">Reticulomyxa filosa</name>
    <dbReference type="NCBI Taxonomy" id="46433"/>
    <lineage>
        <taxon>Eukaryota</taxon>
        <taxon>Sar</taxon>
        <taxon>Rhizaria</taxon>
        <taxon>Retaria</taxon>
        <taxon>Foraminifera</taxon>
        <taxon>Monothalamids</taxon>
        <taxon>Reticulomyxidae</taxon>
        <taxon>Reticulomyxa</taxon>
    </lineage>
</organism>